<feature type="region of interest" description="Disordered" evidence="1">
    <location>
        <begin position="72"/>
        <end position="92"/>
    </location>
</feature>
<keyword evidence="2" id="KW-0812">Transmembrane</keyword>
<dbReference type="OrthoDB" id="2607755at2759"/>
<comment type="caution">
    <text evidence="3">The sequence shown here is derived from an EMBL/GenBank/DDBJ whole genome shotgun (WGS) entry which is preliminary data.</text>
</comment>
<evidence type="ECO:0000313" key="4">
    <source>
        <dbReference type="Proteomes" id="UP000807306"/>
    </source>
</evidence>
<dbReference type="AlphaFoldDB" id="A0A9P6E9Y0"/>
<keyword evidence="4" id="KW-1185">Reference proteome</keyword>
<evidence type="ECO:0000256" key="2">
    <source>
        <dbReference type="SAM" id="Phobius"/>
    </source>
</evidence>
<evidence type="ECO:0000313" key="3">
    <source>
        <dbReference type="EMBL" id="KAF9525073.1"/>
    </source>
</evidence>
<keyword evidence="2" id="KW-1133">Transmembrane helix</keyword>
<name>A0A9P6E9Y0_9AGAR</name>
<protein>
    <submittedName>
        <fullName evidence="3">Uncharacterized protein</fullName>
    </submittedName>
</protein>
<keyword evidence="2" id="KW-0472">Membrane</keyword>
<organism evidence="3 4">
    <name type="scientific">Crepidotus variabilis</name>
    <dbReference type="NCBI Taxonomy" id="179855"/>
    <lineage>
        <taxon>Eukaryota</taxon>
        <taxon>Fungi</taxon>
        <taxon>Dikarya</taxon>
        <taxon>Basidiomycota</taxon>
        <taxon>Agaricomycotina</taxon>
        <taxon>Agaricomycetes</taxon>
        <taxon>Agaricomycetidae</taxon>
        <taxon>Agaricales</taxon>
        <taxon>Agaricineae</taxon>
        <taxon>Crepidotaceae</taxon>
        <taxon>Crepidotus</taxon>
    </lineage>
</organism>
<accession>A0A9P6E9Y0</accession>
<sequence length="236" mass="26155">MYTPRTFAQVLKSAWRRPRAKLVRVPDNAVKIFEQQPPAWARWALVLVSVDVMVSTSAVDIIWNTWTMPDPELEENGGTKKSPPRDESNKGNIFQVVPPGQVLQPEWKRALSGSFFIVSGFIVAGSILAARARIVRSISYVRATPGVPSSIYLQTASQGMKFGHAYPIRQSVLLPSSQDQMMLEVKEHGKWVLDMRGSKIGNRLASPERTAARSAMLKLWKSVDGSTVASKTPKPV</sequence>
<dbReference type="EMBL" id="MU157889">
    <property type="protein sequence ID" value="KAF9525073.1"/>
    <property type="molecule type" value="Genomic_DNA"/>
</dbReference>
<evidence type="ECO:0000256" key="1">
    <source>
        <dbReference type="SAM" id="MobiDB-lite"/>
    </source>
</evidence>
<feature type="transmembrane region" description="Helical" evidence="2">
    <location>
        <begin position="110"/>
        <end position="130"/>
    </location>
</feature>
<reference evidence="3" key="1">
    <citation type="submission" date="2020-11" db="EMBL/GenBank/DDBJ databases">
        <authorList>
            <consortium name="DOE Joint Genome Institute"/>
            <person name="Ahrendt S."/>
            <person name="Riley R."/>
            <person name="Andreopoulos W."/>
            <person name="Labutti K."/>
            <person name="Pangilinan J."/>
            <person name="Ruiz-Duenas F.J."/>
            <person name="Barrasa J.M."/>
            <person name="Sanchez-Garcia M."/>
            <person name="Camarero S."/>
            <person name="Miyauchi S."/>
            <person name="Serrano A."/>
            <person name="Linde D."/>
            <person name="Babiker R."/>
            <person name="Drula E."/>
            <person name="Ayuso-Fernandez I."/>
            <person name="Pacheco R."/>
            <person name="Padilla G."/>
            <person name="Ferreira P."/>
            <person name="Barriuso J."/>
            <person name="Kellner H."/>
            <person name="Castanera R."/>
            <person name="Alfaro M."/>
            <person name="Ramirez L."/>
            <person name="Pisabarro A.G."/>
            <person name="Kuo A."/>
            <person name="Tritt A."/>
            <person name="Lipzen A."/>
            <person name="He G."/>
            <person name="Yan M."/>
            <person name="Ng V."/>
            <person name="Cullen D."/>
            <person name="Martin F."/>
            <person name="Rosso M.-N."/>
            <person name="Henrissat B."/>
            <person name="Hibbett D."/>
            <person name="Martinez A.T."/>
            <person name="Grigoriev I.V."/>
        </authorList>
    </citation>
    <scope>NUCLEOTIDE SEQUENCE</scope>
    <source>
        <strain evidence="3">CBS 506.95</strain>
    </source>
</reference>
<dbReference type="Proteomes" id="UP000807306">
    <property type="component" value="Unassembled WGS sequence"/>
</dbReference>
<proteinExistence type="predicted"/>
<gene>
    <name evidence="3" type="ORF">CPB83DRAFT_860243</name>
</gene>